<keyword evidence="2" id="KW-1133">Transmembrane helix</keyword>
<organism evidence="3 4">
    <name type="scientific">Streptomyces gelaticus</name>
    <dbReference type="NCBI Taxonomy" id="285446"/>
    <lineage>
        <taxon>Bacteria</taxon>
        <taxon>Bacillati</taxon>
        <taxon>Actinomycetota</taxon>
        <taxon>Actinomycetes</taxon>
        <taxon>Kitasatosporales</taxon>
        <taxon>Streptomycetaceae</taxon>
        <taxon>Streptomyces</taxon>
    </lineage>
</organism>
<evidence type="ECO:0008006" key="5">
    <source>
        <dbReference type="Google" id="ProtNLM"/>
    </source>
</evidence>
<feature type="transmembrane region" description="Helical" evidence="2">
    <location>
        <begin position="43"/>
        <end position="62"/>
    </location>
</feature>
<comment type="caution">
    <text evidence="3">The sequence shown here is derived from an EMBL/GenBank/DDBJ whole genome shotgun (WGS) entry which is preliminary data.</text>
</comment>
<gene>
    <name evidence="3" type="ORF">GCM10015535_20940</name>
</gene>
<keyword evidence="2" id="KW-0812">Transmembrane</keyword>
<evidence type="ECO:0000313" key="4">
    <source>
        <dbReference type="Proteomes" id="UP000660675"/>
    </source>
</evidence>
<sequence length="142" mass="14226">MTREPRVAGPDGDAGQRAPAGATPPGWPCVTPFMENRSEAVRGLAGCLVVAAGGVAGTLAWAPYGRRGIFGGFEGATEWNVLWLGLPVMALGGITAGLALVALAGRKWRRALGAAAVLAALTGFGVAFDVLEGPPLACGPGC</sequence>
<feature type="transmembrane region" description="Helical" evidence="2">
    <location>
        <begin position="82"/>
        <end position="104"/>
    </location>
</feature>
<dbReference type="EMBL" id="BMTF01000005">
    <property type="protein sequence ID" value="GGV81296.1"/>
    <property type="molecule type" value="Genomic_DNA"/>
</dbReference>
<evidence type="ECO:0000256" key="2">
    <source>
        <dbReference type="SAM" id="Phobius"/>
    </source>
</evidence>
<keyword evidence="4" id="KW-1185">Reference proteome</keyword>
<reference evidence="4" key="1">
    <citation type="journal article" date="2019" name="Int. J. Syst. Evol. Microbiol.">
        <title>The Global Catalogue of Microorganisms (GCM) 10K type strain sequencing project: providing services to taxonomists for standard genome sequencing and annotation.</title>
        <authorList>
            <consortium name="The Broad Institute Genomics Platform"/>
            <consortium name="The Broad Institute Genome Sequencing Center for Infectious Disease"/>
            <person name="Wu L."/>
            <person name="Ma J."/>
        </authorList>
    </citation>
    <scope>NUCLEOTIDE SEQUENCE [LARGE SCALE GENOMIC DNA]</scope>
    <source>
        <strain evidence="4">JCM 4376</strain>
    </source>
</reference>
<feature type="region of interest" description="Disordered" evidence="1">
    <location>
        <begin position="1"/>
        <end position="26"/>
    </location>
</feature>
<evidence type="ECO:0000313" key="3">
    <source>
        <dbReference type="EMBL" id="GGV81296.1"/>
    </source>
</evidence>
<feature type="transmembrane region" description="Helical" evidence="2">
    <location>
        <begin position="111"/>
        <end position="131"/>
    </location>
</feature>
<protein>
    <recommendedName>
        <fullName evidence="5">Integral membrane protein</fullName>
    </recommendedName>
</protein>
<name>A0ABQ2VVT0_9ACTN</name>
<keyword evidence="2" id="KW-0472">Membrane</keyword>
<dbReference type="Proteomes" id="UP000660675">
    <property type="component" value="Unassembled WGS sequence"/>
</dbReference>
<evidence type="ECO:0000256" key="1">
    <source>
        <dbReference type="SAM" id="MobiDB-lite"/>
    </source>
</evidence>
<accession>A0ABQ2VVT0</accession>
<proteinExistence type="predicted"/>